<proteinExistence type="predicted"/>
<evidence type="ECO:0000313" key="2">
    <source>
        <dbReference type="EMBL" id="EKF51963.1"/>
    </source>
</evidence>
<dbReference type="Proteomes" id="UP000006787">
    <property type="component" value="Unassembled WGS sequence"/>
</dbReference>
<evidence type="ECO:0000259" key="1">
    <source>
        <dbReference type="Pfam" id="PF21793"/>
    </source>
</evidence>
<accession>K2NWN1</accession>
<name>K2NWN1_9LACT</name>
<dbReference type="PATRIC" id="fig|1231377.3.peg.592"/>
<dbReference type="EMBL" id="AMQS01000007">
    <property type="protein sequence ID" value="EKF51963.1"/>
    <property type="molecule type" value="Genomic_DNA"/>
</dbReference>
<dbReference type="InterPro" id="IPR049242">
    <property type="entry name" value="DUF6877"/>
</dbReference>
<reference evidence="2 3" key="1">
    <citation type="journal article" date="2012" name="J. Bacteriol.">
        <title>Genome Sequence of the Bacteriocin-Producing Strain Lactococcus garvieae DCC43.</title>
        <authorList>
            <person name="Gabrielsen C."/>
            <person name="Brede D.A."/>
            <person name="Hernandez P.E."/>
            <person name="Nes I.F."/>
            <person name="Diep D.B."/>
        </authorList>
    </citation>
    <scope>NUCLEOTIDE SEQUENCE [LARGE SCALE GENOMIC DNA]</scope>
    <source>
        <strain evidence="2 3">DCC43</strain>
    </source>
</reference>
<dbReference type="Pfam" id="PF21793">
    <property type="entry name" value="DUF6877"/>
    <property type="match status" value="1"/>
</dbReference>
<gene>
    <name evidence="2" type="ORF">C426_0591</name>
</gene>
<dbReference type="AlphaFoldDB" id="K2NWN1"/>
<organism evidence="2 3">
    <name type="scientific">Lactococcus garvieae DCC43</name>
    <dbReference type="NCBI Taxonomy" id="1231377"/>
    <lineage>
        <taxon>Bacteria</taxon>
        <taxon>Bacillati</taxon>
        <taxon>Bacillota</taxon>
        <taxon>Bacilli</taxon>
        <taxon>Lactobacillales</taxon>
        <taxon>Streptococcaceae</taxon>
        <taxon>Lactococcus</taxon>
    </lineage>
</organism>
<feature type="domain" description="DUF6877" evidence="1">
    <location>
        <begin position="7"/>
        <end position="51"/>
    </location>
</feature>
<evidence type="ECO:0000313" key="3">
    <source>
        <dbReference type="Proteomes" id="UP000006787"/>
    </source>
</evidence>
<protein>
    <recommendedName>
        <fullName evidence="1">DUF6877 domain-containing protein</fullName>
    </recommendedName>
</protein>
<dbReference type="RefSeq" id="WP_003134885.1">
    <property type="nucleotide sequence ID" value="NZ_AMQS01000007.1"/>
</dbReference>
<sequence length="61" mass="7237">MNLDEVMEKINTLISEYDFPLSVLQDVNQRLNDCQEVGYAKQQLRYLQNIKKSMEVQDEEV</sequence>
<comment type="caution">
    <text evidence="2">The sequence shown here is derived from an EMBL/GenBank/DDBJ whole genome shotgun (WGS) entry which is preliminary data.</text>
</comment>